<evidence type="ECO:0000313" key="3">
    <source>
        <dbReference type="Proteomes" id="UP000307169"/>
    </source>
</evidence>
<dbReference type="EMBL" id="SPRH01000009">
    <property type="protein sequence ID" value="TIC02885.1"/>
    <property type="molecule type" value="Genomic_DNA"/>
</dbReference>
<dbReference type="PANTHER" id="PTHR46546">
    <property type="entry name" value="SHEWANELLA-LIKE PROTEIN PHOSPHATASE 1"/>
    <property type="match status" value="1"/>
</dbReference>
<feature type="domain" description="Calcineurin-like phosphoesterase" evidence="1">
    <location>
        <begin position="56"/>
        <end position="283"/>
    </location>
</feature>
<accession>A0A4T0NZ42</accession>
<proteinExistence type="predicted"/>
<reference evidence="2 3" key="1">
    <citation type="submission" date="2019-03" db="EMBL/GenBank/DDBJ databases">
        <title>Sequencing 25 genomes of Wallemia mellicola.</title>
        <authorList>
            <person name="Gostincar C."/>
        </authorList>
    </citation>
    <scope>NUCLEOTIDE SEQUENCE [LARGE SCALE GENOMIC DNA]</scope>
    <source>
        <strain evidence="2 3">EXF-1262</strain>
    </source>
</reference>
<name>A0A4T0NZ42_9BASI</name>
<protein>
    <submittedName>
        <fullName evidence="2">Metallo-dependent phosphatase</fullName>
    </submittedName>
</protein>
<sequence length="351" mass="39588">MSSLIKKSIIPLLAISSAYLYLKPTNPALLESDVLLDGYKVLSQQRIVAIDLDPTTGDLHGDYQRTLDALRVTQLIDENDNWIGNKTVLVQTGDITDRGADMVPIYQFLEKLRVQAAEVGGSLHTILGNHDIMQPMRDWRYVHPTEMTYFNGDLTQREQAFSKDGWIGKLWLKDYLTTVNIPHYSENDGQKYNLPANLSTQFVHAGLHPSFAYKELNDDGKRWLEKLTNGDRNWSDVEKSLWSPNGPYWFRGAALDNETKACAMAKEVMQTIGAKRIVQGHTPNFDNIVSRCNGGIILIDTGMSKAYGGIVSALEINGYILSKDDKHYFREIVKALYQNRSVTLVDETNSL</sequence>
<evidence type="ECO:0000259" key="1">
    <source>
        <dbReference type="Pfam" id="PF00149"/>
    </source>
</evidence>
<dbReference type="InterPro" id="IPR004843">
    <property type="entry name" value="Calcineurin-like_PHP"/>
</dbReference>
<dbReference type="GO" id="GO:0016787">
    <property type="term" value="F:hydrolase activity"/>
    <property type="evidence" value="ECO:0007669"/>
    <property type="project" value="InterPro"/>
</dbReference>
<dbReference type="AlphaFoldDB" id="A0A4T0NZ42"/>
<dbReference type="InterPro" id="IPR029052">
    <property type="entry name" value="Metallo-depent_PP-like"/>
</dbReference>
<dbReference type="Proteomes" id="UP000307169">
    <property type="component" value="Unassembled WGS sequence"/>
</dbReference>
<gene>
    <name evidence="2" type="ORF">E3Q17_01137</name>
</gene>
<dbReference type="Gene3D" id="3.60.21.10">
    <property type="match status" value="1"/>
</dbReference>
<dbReference type="PANTHER" id="PTHR46546:SF4">
    <property type="entry name" value="SHEWANELLA-LIKE PROTEIN PHOSPHATASE 1"/>
    <property type="match status" value="1"/>
</dbReference>
<dbReference type="Pfam" id="PF00149">
    <property type="entry name" value="Metallophos"/>
    <property type="match status" value="1"/>
</dbReference>
<dbReference type="SUPFAM" id="SSF56300">
    <property type="entry name" value="Metallo-dependent phosphatases"/>
    <property type="match status" value="1"/>
</dbReference>
<organism evidence="2 3">
    <name type="scientific">Wallemia mellicola</name>
    <dbReference type="NCBI Taxonomy" id="1708541"/>
    <lineage>
        <taxon>Eukaryota</taxon>
        <taxon>Fungi</taxon>
        <taxon>Dikarya</taxon>
        <taxon>Basidiomycota</taxon>
        <taxon>Wallemiomycotina</taxon>
        <taxon>Wallemiomycetes</taxon>
        <taxon>Wallemiales</taxon>
        <taxon>Wallemiaceae</taxon>
        <taxon>Wallemia</taxon>
    </lineage>
</organism>
<comment type="caution">
    <text evidence="2">The sequence shown here is derived from an EMBL/GenBank/DDBJ whole genome shotgun (WGS) entry which is preliminary data.</text>
</comment>
<evidence type="ECO:0000313" key="2">
    <source>
        <dbReference type="EMBL" id="TIC02885.1"/>
    </source>
</evidence>